<keyword evidence="1" id="KW-0472">Membrane</keyword>
<dbReference type="Pfam" id="PF13586">
    <property type="entry name" value="DDE_Tnp_1_2"/>
    <property type="match status" value="1"/>
</dbReference>
<proteinExistence type="predicted"/>
<evidence type="ECO:0000313" key="4">
    <source>
        <dbReference type="Proteomes" id="UP000257131"/>
    </source>
</evidence>
<feature type="transmembrane region" description="Helical" evidence="1">
    <location>
        <begin position="84"/>
        <end position="101"/>
    </location>
</feature>
<evidence type="ECO:0000313" key="3">
    <source>
        <dbReference type="EMBL" id="REC55791.1"/>
    </source>
</evidence>
<feature type="non-terminal residue" evidence="3">
    <location>
        <position position="1"/>
    </location>
</feature>
<organism evidence="3 4">
    <name type="scientific">Rhodosalinus sediminis</name>
    <dbReference type="NCBI Taxonomy" id="1940533"/>
    <lineage>
        <taxon>Bacteria</taxon>
        <taxon>Pseudomonadati</taxon>
        <taxon>Pseudomonadota</taxon>
        <taxon>Alphaproteobacteria</taxon>
        <taxon>Rhodobacterales</taxon>
        <taxon>Paracoccaceae</taxon>
        <taxon>Rhodosalinus</taxon>
    </lineage>
</organism>
<protein>
    <submittedName>
        <fullName evidence="3">IS5/IS1182 family transposase</fullName>
    </submittedName>
</protein>
<keyword evidence="4" id="KW-1185">Reference proteome</keyword>
<dbReference type="RefSeq" id="WP_205026735.1">
    <property type="nucleotide sequence ID" value="NZ_QOHR01000016.1"/>
</dbReference>
<keyword evidence="1" id="KW-0812">Transmembrane</keyword>
<accession>A0A3D9BR14</accession>
<feature type="domain" description="Transposase DDE" evidence="2">
    <location>
        <begin position="17"/>
        <end position="99"/>
    </location>
</feature>
<dbReference type="InterPro" id="IPR025668">
    <property type="entry name" value="Tnp_DDE_dom"/>
</dbReference>
<dbReference type="Proteomes" id="UP000257131">
    <property type="component" value="Unassembled WGS sequence"/>
</dbReference>
<dbReference type="EMBL" id="QOHR01000016">
    <property type="protein sequence ID" value="REC55791.1"/>
    <property type="molecule type" value="Genomic_DNA"/>
</dbReference>
<gene>
    <name evidence="3" type="ORF">DRV84_11265</name>
</gene>
<name>A0A3D9BR14_9RHOB</name>
<evidence type="ECO:0000259" key="2">
    <source>
        <dbReference type="Pfam" id="PF13586"/>
    </source>
</evidence>
<keyword evidence="1" id="KW-1133">Transmembrane helix</keyword>
<dbReference type="AlphaFoldDB" id="A0A3D9BR14"/>
<comment type="caution">
    <text evidence="3">The sequence shown here is derived from an EMBL/GenBank/DDBJ whole genome shotgun (WGS) entry which is preliminary data.</text>
</comment>
<reference evidence="3 4" key="1">
    <citation type="journal article" date="2017" name="Int. J. Syst. Evol. Microbiol.">
        <title>Rhodosalinus sediminis gen. nov., sp. nov., isolated from marine saltern.</title>
        <authorList>
            <person name="Guo L.Y."/>
            <person name="Ling S.K."/>
            <person name="Li C.M."/>
            <person name="Chen G.J."/>
            <person name="Du Z.J."/>
        </authorList>
    </citation>
    <scope>NUCLEOTIDE SEQUENCE [LARGE SCALE GENOMIC DNA]</scope>
    <source>
        <strain evidence="3 4">WDN1C137</strain>
    </source>
</reference>
<sequence length="102" mass="11609">AKGALALLSALPPAKRLLADRGYDADWFCHALDDKGIAACIPARRGRKKPAKHDATLYKQRHRIENLFARLKDWRRIATRYDKCGELFLSAICIALTVVYWL</sequence>
<evidence type="ECO:0000256" key="1">
    <source>
        <dbReference type="SAM" id="Phobius"/>
    </source>
</evidence>